<organism evidence="1 2">
    <name type="scientific">Paraburkholderia silvatlantica</name>
    <dbReference type="NCBI Taxonomy" id="321895"/>
    <lineage>
        <taxon>Bacteria</taxon>
        <taxon>Pseudomonadati</taxon>
        <taxon>Pseudomonadota</taxon>
        <taxon>Betaproteobacteria</taxon>
        <taxon>Burkholderiales</taxon>
        <taxon>Burkholderiaceae</taxon>
        <taxon>Paraburkholderia</taxon>
    </lineage>
</organism>
<reference evidence="1 2" key="1">
    <citation type="submission" date="2020-08" db="EMBL/GenBank/DDBJ databases">
        <title>Genomic Encyclopedia of Type Strains, Phase IV (KMG-V): Genome sequencing to study the core and pangenomes of soil and plant-associated prokaryotes.</title>
        <authorList>
            <person name="Whitman W."/>
        </authorList>
    </citation>
    <scope>NUCLEOTIDE SEQUENCE [LARGE SCALE GENOMIC DNA]</scope>
    <source>
        <strain evidence="1 2">SRMrh-85</strain>
    </source>
</reference>
<gene>
    <name evidence="1" type="ORF">FHX59_004908</name>
</gene>
<proteinExistence type="predicted"/>
<dbReference type="EMBL" id="JACHVZ010000014">
    <property type="protein sequence ID" value="MBB2930445.1"/>
    <property type="molecule type" value="Genomic_DNA"/>
</dbReference>
<comment type="caution">
    <text evidence="1">The sequence shown here is derived from an EMBL/GenBank/DDBJ whole genome shotgun (WGS) entry which is preliminary data.</text>
</comment>
<evidence type="ECO:0008006" key="3">
    <source>
        <dbReference type="Google" id="ProtNLM"/>
    </source>
</evidence>
<name>A0ABR6FSN6_9BURK</name>
<dbReference type="RefSeq" id="WP_165822838.1">
    <property type="nucleotide sequence ID" value="NZ_JACHVZ010000014.1"/>
</dbReference>
<evidence type="ECO:0000313" key="1">
    <source>
        <dbReference type="EMBL" id="MBB2930445.1"/>
    </source>
</evidence>
<evidence type="ECO:0000313" key="2">
    <source>
        <dbReference type="Proteomes" id="UP000533533"/>
    </source>
</evidence>
<sequence length="55" mass="5582">MLAGADDEVFHAREYTAAFGKAAAHVPVKIVPGVGHIGLTLDAPAIATIIGCVKP</sequence>
<accession>A0ABR6FSN6</accession>
<protein>
    <recommendedName>
        <fullName evidence="3">Alpha/beta hydrolase family protein</fullName>
    </recommendedName>
</protein>
<keyword evidence="2" id="KW-1185">Reference proteome</keyword>
<dbReference type="Proteomes" id="UP000533533">
    <property type="component" value="Unassembled WGS sequence"/>
</dbReference>